<dbReference type="EMBL" id="JAJJHW010002774">
    <property type="protein sequence ID" value="KAH8365656.1"/>
    <property type="molecule type" value="Genomic_DNA"/>
</dbReference>
<comment type="caution">
    <text evidence="2">The sequence shown here is derived from an EMBL/GenBank/DDBJ whole genome shotgun (WGS) entry which is preliminary data.</text>
</comment>
<dbReference type="Proteomes" id="UP001200034">
    <property type="component" value="Unassembled WGS sequence"/>
</dbReference>
<proteinExistence type="predicted"/>
<gene>
    <name evidence="2" type="ORF">KR093_003147</name>
</gene>
<protein>
    <submittedName>
        <fullName evidence="2">Uncharacterized protein</fullName>
    </submittedName>
</protein>
<evidence type="ECO:0000256" key="1">
    <source>
        <dbReference type="SAM" id="Phobius"/>
    </source>
</evidence>
<keyword evidence="1" id="KW-0812">Transmembrane</keyword>
<feature type="transmembrane region" description="Helical" evidence="1">
    <location>
        <begin position="20"/>
        <end position="50"/>
    </location>
</feature>
<keyword evidence="1" id="KW-0472">Membrane</keyword>
<evidence type="ECO:0000313" key="3">
    <source>
        <dbReference type="Proteomes" id="UP001200034"/>
    </source>
</evidence>
<keyword evidence="3" id="KW-1185">Reference proteome</keyword>
<name>A0AAD4JVS8_9MUSC</name>
<keyword evidence="1" id="KW-1133">Transmembrane helix</keyword>
<sequence length="389" mass="43498">MYGHSKAIIKNFDSLKSWSVWAGVLGVVQAVIWIGLTITAIVAYTCHIYITNEMTYGAYVKTIFFDVYFHGSCKMSPDAYQSYDDTILKSVKTVFDPTQILVWDCVYLALSVGWFIVSIVLLTCVRKDSVKSTLGAIYSWAFFVLVISCMDLAAGVIFGVDFSRFHAMASTYNANSMNVGVVDPNAAQLIAGGVAAISMMIISFKGFILWLINVGLLIYLLMRATQIASDKDSSDTLFMPRKDSNDILATRAPIRAYEEERYVYLRIYFRKYTENSPILHRVDVQAYNNDAFLPETRSTAETIEVNEEAIVRAAHMSRDANLMDRRFRSIDAFQQYPAPNPQGNRPIRQSSHGPVQETVVVATTGFPVADYSPGLSPGSNGILRHPHQY</sequence>
<evidence type="ECO:0000313" key="2">
    <source>
        <dbReference type="EMBL" id="KAH8365656.1"/>
    </source>
</evidence>
<accession>A0AAD4JVS8</accession>
<dbReference type="AlphaFoldDB" id="A0AAD4JVS8"/>
<feature type="transmembrane region" description="Helical" evidence="1">
    <location>
        <begin position="100"/>
        <end position="125"/>
    </location>
</feature>
<organism evidence="2 3">
    <name type="scientific">Drosophila rubida</name>
    <dbReference type="NCBI Taxonomy" id="30044"/>
    <lineage>
        <taxon>Eukaryota</taxon>
        <taxon>Metazoa</taxon>
        <taxon>Ecdysozoa</taxon>
        <taxon>Arthropoda</taxon>
        <taxon>Hexapoda</taxon>
        <taxon>Insecta</taxon>
        <taxon>Pterygota</taxon>
        <taxon>Neoptera</taxon>
        <taxon>Endopterygota</taxon>
        <taxon>Diptera</taxon>
        <taxon>Brachycera</taxon>
        <taxon>Muscomorpha</taxon>
        <taxon>Ephydroidea</taxon>
        <taxon>Drosophilidae</taxon>
        <taxon>Drosophila</taxon>
    </lineage>
</organism>
<feature type="transmembrane region" description="Helical" evidence="1">
    <location>
        <begin position="189"/>
        <end position="222"/>
    </location>
</feature>
<reference evidence="2" key="1">
    <citation type="journal article" date="2021" name="Mol. Ecol. Resour.">
        <title>Phylogenomic analyses of the genus Drosophila reveals genomic signals of climate adaptation.</title>
        <authorList>
            <person name="Li F."/>
            <person name="Rane R.V."/>
            <person name="Luria V."/>
            <person name="Xiong Z."/>
            <person name="Chen J."/>
            <person name="Li Z."/>
            <person name="Catullo R.A."/>
            <person name="Griffin P.C."/>
            <person name="Schiffer M."/>
            <person name="Pearce S."/>
            <person name="Lee S.F."/>
            <person name="McElroy K."/>
            <person name="Stocker A."/>
            <person name="Shirriffs J."/>
            <person name="Cockerell F."/>
            <person name="Coppin C."/>
            <person name="Sgro C.M."/>
            <person name="Karger A."/>
            <person name="Cain J.W."/>
            <person name="Weber J.A."/>
            <person name="Santpere G."/>
            <person name="Kirschner M.W."/>
            <person name="Hoffmann A.A."/>
            <person name="Oakeshott J.G."/>
            <person name="Zhang G."/>
        </authorList>
    </citation>
    <scope>NUCLEOTIDE SEQUENCE</scope>
    <source>
        <strain evidence="2">BGI-SZ-2011g</strain>
    </source>
</reference>
<feature type="transmembrane region" description="Helical" evidence="1">
    <location>
        <begin position="137"/>
        <end position="160"/>
    </location>
</feature>